<organism evidence="2 3">
    <name type="scientific">Candidula unifasciata</name>
    <dbReference type="NCBI Taxonomy" id="100452"/>
    <lineage>
        <taxon>Eukaryota</taxon>
        <taxon>Metazoa</taxon>
        <taxon>Spiralia</taxon>
        <taxon>Lophotrochozoa</taxon>
        <taxon>Mollusca</taxon>
        <taxon>Gastropoda</taxon>
        <taxon>Heterobranchia</taxon>
        <taxon>Euthyneura</taxon>
        <taxon>Panpulmonata</taxon>
        <taxon>Eupulmonata</taxon>
        <taxon>Stylommatophora</taxon>
        <taxon>Helicina</taxon>
        <taxon>Helicoidea</taxon>
        <taxon>Geomitridae</taxon>
        <taxon>Candidula</taxon>
    </lineage>
</organism>
<dbReference type="GO" id="GO:0016020">
    <property type="term" value="C:membrane"/>
    <property type="evidence" value="ECO:0007669"/>
    <property type="project" value="InterPro"/>
</dbReference>
<protein>
    <recommendedName>
        <fullName evidence="1">MAM domain-containing protein</fullName>
    </recommendedName>
</protein>
<name>A0A8S3YR49_9EUPU</name>
<dbReference type="PANTHER" id="PTHR23282:SF101">
    <property type="entry name" value="MAM DOMAIN-CONTAINING PROTEIN"/>
    <property type="match status" value="1"/>
</dbReference>
<dbReference type="CDD" id="cd06263">
    <property type="entry name" value="MAM"/>
    <property type="match status" value="1"/>
</dbReference>
<proteinExistence type="predicted"/>
<sequence>GFYLYVESSRTIVGDTARVISPTVNSSPAGHCLLFWYHMYGDSTGNLTVSYLTNMGREEVLWSMTGDQGNEWRSQHVNITSTGGYSFNIIFEATVAGFMGDVAIDDISIQNSLCGS</sequence>
<gene>
    <name evidence="2" type="ORF">CUNI_LOCUS5107</name>
</gene>
<dbReference type="InterPro" id="IPR013320">
    <property type="entry name" value="ConA-like_dom_sf"/>
</dbReference>
<comment type="caution">
    <text evidence="2">The sequence shown here is derived from an EMBL/GenBank/DDBJ whole genome shotgun (WGS) entry which is preliminary data.</text>
</comment>
<dbReference type="InterPro" id="IPR000998">
    <property type="entry name" value="MAM_dom"/>
</dbReference>
<evidence type="ECO:0000313" key="2">
    <source>
        <dbReference type="EMBL" id="CAG5119549.1"/>
    </source>
</evidence>
<reference evidence="2" key="1">
    <citation type="submission" date="2021-04" db="EMBL/GenBank/DDBJ databases">
        <authorList>
            <consortium name="Molecular Ecology Group"/>
        </authorList>
    </citation>
    <scope>NUCLEOTIDE SEQUENCE</scope>
</reference>
<dbReference type="Gene3D" id="2.60.120.200">
    <property type="match status" value="1"/>
</dbReference>
<dbReference type="OrthoDB" id="412155at2759"/>
<dbReference type="SMART" id="SM00137">
    <property type="entry name" value="MAM"/>
    <property type="match status" value="1"/>
</dbReference>
<dbReference type="SUPFAM" id="SSF49899">
    <property type="entry name" value="Concanavalin A-like lectins/glucanases"/>
    <property type="match status" value="1"/>
</dbReference>
<dbReference type="PANTHER" id="PTHR23282">
    <property type="entry name" value="APICAL ENDOSOMAL GLYCOPROTEIN PRECURSOR"/>
    <property type="match status" value="1"/>
</dbReference>
<dbReference type="Pfam" id="PF00629">
    <property type="entry name" value="MAM"/>
    <property type="match status" value="1"/>
</dbReference>
<dbReference type="EMBL" id="CAJHNH020000735">
    <property type="protein sequence ID" value="CAG5119549.1"/>
    <property type="molecule type" value="Genomic_DNA"/>
</dbReference>
<dbReference type="Proteomes" id="UP000678393">
    <property type="component" value="Unassembled WGS sequence"/>
</dbReference>
<dbReference type="InterPro" id="IPR051560">
    <property type="entry name" value="MAM_domain-containing"/>
</dbReference>
<feature type="domain" description="MAM" evidence="1">
    <location>
        <begin position="1"/>
        <end position="116"/>
    </location>
</feature>
<accession>A0A8S3YR49</accession>
<feature type="non-terminal residue" evidence="2">
    <location>
        <position position="1"/>
    </location>
</feature>
<keyword evidence="3" id="KW-1185">Reference proteome</keyword>
<dbReference type="PRINTS" id="PR00020">
    <property type="entry name" value="MAMDOMAIN"/>
</dbReference>
<dbReference type="PROSITE" id="PS00740">
    <property type="entry name" value="MAM_1"/>
    <property type="match status" value="1"/>
</dbReference>
<evidence type="ECO:0000313" key="3">
    <source>
        <dbReference type="Proteomes" id="UP000678393"/>
    </source>
</evidence>
<dbReference type="AlphaFoldDB" id="A0A8S3YR49"/>
<dbReference type="PROSITE" id="PS50060">
    <property type="entry name" value="MAM_2"/>
    <property type="match status" value="1"/>
</dbReference>
<evidence type="ECO:0000259" key="1">
    <source>
        <dbReference type="PROSITE" id="PS50060"/>
    </source>
</evidence>